<keyword evidence="2" id="KW-1185">Reference proteome</keyword>
<protein>
    <submittedName>
        <fullName evidence="1">WXG100 family type VII secretion target</fullName>
    </submittedName>
</protein>
<name>A0ABT1H0Q5_9NOCA</name>
<sequence length="96" mass="10468">MAQKFTVNTELLADIVADMAKFDADAESVCRDAEQTVERLHGSWTGEAAESQRAAHERWTKGAAEMRSAVADLQRAGDTAHANYTAAVQANQEMWG</sequence>
<gene>
    <name evidence="1" type="ORF">LX12_001968</name>
</gene>
<dbReference type="RefSeq" id="WP_253654345.1">
    <property type="nucleotide sequence ID" value="NZ_BAAAOE010000003.1"/>
</dbReference>
<dbReference type="InterPro" id="IPR036689">
    <property type="entry name" value="ESAT-6-like_sf"/>
</dbReference>
<comment type="caution">
    <text evidence="1">The sequence shown here is derived from an EMBL/GenBank/DDBJ whole genome shotgun (WGS) entry which is preliminary data.</text>
</comment>
<dbReference type="SUPFAM" id="SSF140453">
    <property type="entry name" value="EsxAB dimer-like"/>
    <property type="match status" value="1"/>
</dbReference>
<dbReference type="Pfam" id="PF06013">
    <property type="entry name" value="WXG100"/>
    <property type="match status" value="1"/>
</dbReference>
<evidence type="ECO:0000313" key="1">
    <source>
        <dbReference type="EMBL" id="MCP2160781.1"/>
    </source>
</evidence>
<accession>A0ABT1H0Q5</accession>
<dbReference type="InterPro" id="IPR010310">
    <property type="entry name" value="T7SS_ESAT-6-like"/>
</dbReference>
<dbReference type="Proteomes" id="UP001205740">
    <property type="component" value="Unassembled WGS sequence"/>
</dbReference>
<evidence type="ECO:0000313" key="2">
    <source>
        <dbReference type="Proteomes" id="UP001205740"/>
    </source>
</evidence>
<proteinExistence type="predicted"/>
<dbReference type="EMBL" id="JAMTCG010000003">
    <property type="protein sequence ID" value="MCP2160781.1"/>
    <property type="molecule type" value="Genomic_DNA"/>
</dbReference>
<dbReference type="Gene3D" id="1.10.287.1060">
    <property type="entry name" value="ESAT-6-like"/>
    <property type="match status" value="1"/>
</dbReference>
<reference evidence="1 2" key="1">
    <citation type="submission" date="2022-06" db="EMBL/GenBank/DDBJ databases">
        <title>Genomic Encyclopedia of Archaeal and Bacterial Type Strains, Phase II (KMG-II): from individual species to whole genera.</title>
        <authorList>
            <person name="Goeker M."/>
        </authorList>
    </citation>
    <scope>NUCLEOTIDE SEQUENCE [LARGE SCALE GENOMIC DNA]</scope>
    <source>
        <strain evidence="1 2">DSM 45037</strain>
    </source>
</reference>
<organism evidence="1 2">
    <name type="scientific">Williamsia serinedens</name>
    <dbReference type="NCBI Taxonomy" id="391736"/>
    <lineage>
        <taxon>Bacteria</taxon>
        <taxon>Bacillati</taxon>
        <taxon>Actinomycetota</taxon>
        <taxon>Actinomycetes</taxon>
        <taxon>Mycobacteriales</taxon>
        <taxon>Nocardiaceae</taxon>
        <taxon>Williamsia</taxon>
    </lineage>
</organism>